<dbReference type="Proteomes" id="UP000260644">
    <property type="component" value="Unassembled WGS sequence"/>
</dbReference>
<proteinExistence type="inferred from homology"/>
<evidence type="ECO:0000256" key="4">
    <source>
        <dbReference type="ARBA" id="ARBA00023326"/>
    </source>
</evidence>
<gene>
    <name evidence="9" type="ORF">DVR12_02190</name>
</gene>
<keyword evidence="3 6" id="KW-0326">Glycosidase</keyword>
<comment type="catalytic activity">
    <reaction evidence="6">
        <text>Endohydrolysis of (1-&gt;4)-beta-D-xylosidic linkages in xylans.</text>
        <dbReference type="EC" id="3.2.1.8"/>
    </reaction>
</comment>
<dbReference type="AlphaFoldDB" id="A0A3E1YGV3"/>
<evidence type="ECO:0000256" key="1">
    <source>
        <dbReference type="ARBA" id="ARBA00022801"/>
    </source>
</evidence>
<dbReference type="SUPFAM" id="SSF51445">
    <property type="entry name" value="(Trans)glycosidases"/>
    <property type="match status" value="1"/>
</dbReference>
<dbReference type="Gene3D" id="3.20.20.80">
    <property type="entry name" value="Glycosidases"/>
    <property type="match status" value="1"/>
</dbReference>
<dbReference type="PROSITE" id="PS51760">
    <property type="entry name" value="GH10_2"/>
    <property type="match status" value="1"/>
</dbReference>
<dbReference type="GO" id="GO:0045493">
    <property type="term" value="P:xylan catabolic process"/>
    <property type="evidence" value="ECO:0007669"/>
    <property type="project" value="UniProtKB-KW"/>
</dbReference>
<evidence type="ECO:0000313" key="9">
    <source>
        <dbReference type="EMBL" id="RFS26619.1"/>
    </source>
</evidence>
<sequence>MIRARLIYSAIALVACCQIAIAQPNPKGLKDYYNNYFPIGVAVSPQALKSDEAALITQQFNSMTPENAMKMGVIHPKEHEYNFEGADAIADFAGKNHLKLRGHTLCWHNQAPAWIFRDEKGDTVSKQVLMQRLKEHITTVVTRYKGRIYAWDVVNEVISDKKDEFYRNSPWLSICGPEYIEMAFRWAHEADPKAILFYNDYNEIDAVKRGKIIKMVKDLRAKGVPVQAIGLQAHWAINLPSAKQLDQTLNDFAALGLPIQITELDISVYPKEHEARAGKASDIDTTFSADKETQQINQYSMCFEKFRAYKQIITGVTFWNISDRHSWLDNFPVRGRKDYPLLFDSKLNPKRAYAHVISF</sequence>
<dbReference type="PROSITE" id="PS00591">
    <property type="entry name" value="GH10_1"/>
    <property type="match status" value="1"/>
</dbReference>
<keyword evidence="9" id="KW-0858">Xylan degradation</keyword>
<evidence type="ECO:0000313" key="10">
    <source>
        <dbReference type="Proteomes" id="UP000260644"/>
    </source>
</evidence>
<feature type="domain" description="GH10" evidence="8">
    <location>
        <begin position="23"/>
        <end position="359"/>
    </location>
</feature>
<dbReference type="PROSITE" id="PS51257">
    <property type="entry name" value="PROKAR_LIPOPROTEIN"/>
    <property type="match status" value="1"/>
</dbReference>
<evidence type="ECO:0000256" key="6">
    <source>
        <dbReference type="RuleBase" id="RU361174"/>
    </source>
</evidence>
<protein>
    <recommendedName>
        <fullName evidence="6">Beta-xylanase</fullName>
        <ecNumber evidence="6">3.2.1.8</ecNumber>
    </recommendedName>
</protein>
<keyword evidence="2 6" id="KW-0119">Carbohydrate metabolism</keyword>
<dbReference type="PANTHER" id="PTHR31490:SF90">
    <property type="entry name" value="ENDO-1,4-BETA-XYLANASE A"/>
    <property type="match status" value="1"/>
</dbReference>
<evidence type="ECO:0000259" key="8">
    <source>
        <dbReference type="PROSITE" id="PS51760"/>
    </source>
</evidence>
<dbReference type="GO" id="GO:0031176">
    <property type="term" value="F:endo-1,4-beta-xylanase activity"/>
    <property type="evidence" value="ECO:0007669"/>
    <property type="project" value="UniProtKB-EC"/>
</dbReference>
<evidence type="ECO:0000256" key="7">
    <source>
        <dbReference type="SAM" id="SignalP"/>
    </source>
</evidence>
<dbReference type="PANTHER" id="PTHR31490">
    <property type="entry name" value="GLYCOSYL HYDROLASE"/>
    <property type="match status" value="1"/>
</dbReference>
<keyword evidence="7" id="KW-0732">Signal</keyword>
<dbReference type="InterPro" id="IPR044846">
    <property type="entry name" value="GH10"/>
</dbReference>
<dbReference type="EC" id="3.2.1.8" evidence="6"/>
<feature type="signal peptide" evidence="7">
    <location>
        <begin position="1"/>
        <end position="22"/>
    </location>
</feature>
<evidence type="ECO:0000256" key="5">
    <source>
        <dbReference type="PROSITE-ProRule" id="PRU10061"/>
    </source>
</evidence>
<organism evidence="9 10">
    <name type="scientific">Chitinophaga silvatica</name>
    <dbReference type="NCBI Taxonomy" id="2282649"/>
    <lineage>
        <taxon>Bacteria</taxon>
        <taxon>Pseudomonadati</taxon>
        <taxon>Bacteroidota</taxon>
        <taxon>Chitinophagia</taxon>
        <taxon>Chitinophagales</taxon>
        <taxon>Chitinophagaceae</taxon>
        <taxon>Chitinophaga</taxon>
    </lineage>
</organism>
<dbReference type="SMART" id="SM00633">
    <property type="entry name" value="Glyco_10"/>
    <property type="match status" value="1"/>
</dbReference>
<reference evidence="9 10" key="1">
    <citation type="submission" date="2018-07" db="EMBL/GenBank/DDBJ databases">
        <title>Chitinophaga K2CV101002-2 sp. nov., isolated from a monsoon evergreen broad-leaved forest soil.</title>
        <authorList>
            <person name="Lv Y."/>
        </authorList>
    </citation>
    <scope>NUCLEOTIDE SEQUENCE [LARGE SCALE GENOMIC DNA]</scope>
    <source>
        <strain evidence="9 10">GDMCC 1.1288</strain>
    </source>
</reference>
<dbReference type="RefSeq" id="WP_116973810.1">
    <property type="nucleotide sequence ID" value="NZ_QPMM01000001.1"/>
</dbReference>
<name>A0A3E1YGV3_9BACT</name>
<dbReference type="InterPro" id="IPR031158">
    <property type="entry name" value="GH10_AS"/>
</dbReference>
<comment type="similarity">
    <text evidence="6">Belongs to the glycosyl hydrolase 10 (cellulase F) family.</text>
</comment>
<keyword evidence="1 6" id="KW-0378">Hydrolase</keyword>
<comment type="caution">
    <text evidence="9">The sequence shown here is derived from an EMBL/GenBank/DDBJ whole genome shotgun (WGS) entry which is preliminary data.</text>
</comment>
<dbReference type="InterPro" id="IPR017853">
    <property type="entry name" value="GH"/>
</dbReference>
<dbReference type="OrthoDB" id="9809277at2"/>
<keyword evidence="10" id="KW-1185">Reference proteome</keyword>
<evidence type="ECO:0000256" key="3">
    <source>
        <dbReference type="ARBA" id="ARBA00023295"/>
    </source>
</evidence>
<evidence type="ECO:0000256" key="2">
    <source>
        <dbReference type="ARBA" id="ARBA00023277"/>
    </source>
</evidence>
<dbReference type="PRINTS" id="PR00134">
    <property type="entry name" value="GLHYDRLASE10"/>
</dbReference>
<dbReference type="Pfam" id="PF00331">
    <property type="entry name" value="Glyco_hydro_10"/>
    <property type="match status" value="1"/>
</dbReference>
<dbReference type="EMBL" id="QPMM01000001">
    <property type="protein sequence ID" value="RFS26619.1"/>
    <property type="molecule type" value="Genomic_DNA"/>
</dbReference>
<dbReference type="InterPro" id="IPR001000">
    <property type="entry name" value="GH10_dom"/>
</dbReference>
<feature type="active site" description="Nucleophile" evidence="5">
    <location>
        <position position="263"/>
    </location>
</feature>
<feature type="chain" id="PRO_5017630123" description="Beta-xylanase" evidence="7">
    <location>
        <begin position="23"/>
        <end position="359"/>
    </location>
</feature>
<keyword evidence="4 6" id="KW-0624">Polysaccharide degradation</keyword>
<accession>A0A3E1YGV3</accession>